<dbReference type="AlphaFoldDB" id="A0A267EA38"/>
<sequence>MLLLLLISTSLLAASPVRAVCHIWQDIVSYSLTKSQTTRGGICHTDKLFQQTGQLMTIAITLYRSDEMSLSYRNSLLHFNATGFADFRGDKLILVIASNAAKRRIELRIEDPAALRVPLEIFHNLHQPDGLSIGSPLPPGQQLTVNRFSRSIAGLNDILSEMGRLRPAAYVGAILVIPYTNAVPEARFSRVAGRYPSPPHVDSEAACQSRSNYKMLQPLLRHFAQVARQPVPVQLFDTRSQMAQPFCRLQPDATIIALHFINGEPLVAMATIIVSLIGSESTLVLLADWGAACPRRLRLRADNSLLAPSTAAGPNASLAVRHNCADDTEIWAESNLLDSVGDRVRIESVPELSLASIRSTGRLLRHFMIQSGRFRNSDSEITFDVQFNQWVFRPMAALQTKRIVSGFTADSALVHLDKSVLNNCTHGLTNLSIGDCPLIDNGTHLHRLLPTVGLLSACRMRRSGNHMLATLSASVQLPSNAGQFLISLPFSWTLPAGISANLPLTEQTRDSRASPTSASSAASAALDKFPFRLTVSQLLLDGHSRAIELQSTRLEYLYSGELIHCELIVRGCGQPVPLVSDGCTRSGALWLGPGVAVPLLRLPSSLPSRVCSGSGTRMAVVACRLAVCRLAEPELAGLTSDEAVAMGMRRCRPQGEACGEAAGRIAARNQSRLVLSRNLPLLSLETEALPLSTLFAGANASVVNHANKHQAATDAPPAVAAEVISSTHATMLAASMTAAQPTAEPRPGTETPRLSQSAAAKPDRPAYQLWSHLLAAVLAFIVGIGTMASLWAIVHRLRWQRRRHRRQLRECRCSSSSNSGGGGGGGCAVAKSSADPLLRLGGGGGGAGGGGHSCDSSSGFGDCGGGGGRAKV</sequence>
<evidence type="ECO:0000256" key="1">
    <source>
        <dbReference type="SAM" id="MobiDB-lite"/>
    </source>
</evidence>
<dbReference type="EMBL" id="NIVC01002374">
    <property type="protein sequence ID" value="PAA58445.1"/>
    <property type="molecule type" value="Genomic_DNA"/>
</dbReference>
<feature type="compositionally biased region" description="Gly residues" evidence="1">
    <location>
        <begin position="861"/>
        <end position="872"/>
    </location>
</feature>
<feature type="chain" id="PRO_5013306473" description="ZP domain-containing protein" evidence="3">
    <location>
        <begin position="20"/>
        <end position="872"/>
    </location>
</feature>
<accession>A0A267EA38</accession>
<keyword evidence="2" id="KW-0472">Membrane</keyword>
<keyword evidence="3" id="KW-0732">Signal</keyword>
<keyword evidence="5" id="KW-1185">Reference proteome</keyword>
<name>A0A267EA38_9PLAT</name>
<reference evidence="4 5" key="1">
    <citation type="submission" date="2017-06" db="EMBL/GenBank/DDBJ databases">
        <title>A platform for efficient transgenesis in Macrostomum lignano, a flatworm model organism for stem cell research.</title>
        <authorList>
            <person name="Berezikov E."/>
        </authorList>
    </citation>
    <scope>NUCLEOTIDE SEQUENCE [LARGE SCALE GENOMIC DNA]</scope>
    <source>
        <strain evidence="4">DV1</strain>
        <tissue evidence="4">Whole organism</tissue>
    </source>
</reference>
<gene>
    <name evidence="4" type="ORF">BOX15_Mlig026668g1</name>
</gene>
<evidence type="ECO:0000313" key="5">
    <source>
        <dbReference type="Proteomes" id="UP000215902"/>
    </source>
</evidence>
<protein>
    <recommendedName>
        <fullName evidence="6">ZP domain-containing protein</fullName>
    </recommendedName>
</protein>
<evidence type="ECO:0008006" key="6">
    <source>
        <dbReference type="Google" id="ProtNLM"/>
    </source>
</evidence>
<evidence type="ECO:0000256" key="2">
    <source>
        <dbReference type="SAM" id="Phobius"/>
    </source>
</evidence>
<keyword evidence="2" id="KW-1133">Transmembrane helix</keyword>
<evidence type="ECO:0000256" key="3">
    <source>
        <dbReference type="SAM" id="SignalP"/>
    </source>
</evidence>
<feature type="region of interest" description="Disordered" evidence="1">
    <location>
        <begin position="736"/>
        <end position="760"/>
    </location>
</feature>
<organism evidence="4 5">
    <name type="scientific">Macrostomum lignano</name>
    <dbReference type="NCBI Taxonomy" id="282301"/>
    <lineage>
        <taxon>Eukaryota</taxon>
        <taxon>Metazoa</taxon>
        <taxon>Spiralia</taxon>
        <taxon>Lophotrochozoa</taxon>
        <taxon>Platyhelminthes</taxon>
        <taxon>Rhabditophora</taxon>
        <taxon>Macrostomorpha</taxon>
        <taxon>Macrostomida</taxon>
        <taxon>Macrostomidae</taxon>
        <taxon>Macrostomum</taxon>
    </lineage>
</organism>
<keyword evidence="2" id="KW-0812">Transmembrane</keyword>
<comment type="caution">
    <text evidence="4">The sequence shown here is derived from an EMBL/GenBank/DDBJ whole genome shotgun (WGS) entry which is preliminary data.</text>
</comment>
<feature type="region of interest" description="Disordered" evidence="1">
    <location>
        <begin position="847"/>
        <end position="872"/>
    </location>
</feature>
<dbReference type="Proteomes" id="UP000215902">
    <property type="component" value="Unassembled WGS sequence"/>
</dbReference>
<proteinExistence type="predicted"/>
<feature type="transmembrane region" description="Helical" evidence="2">
    <location>
        <begin position="769"/>
        <end position="794"/>
    </location>
</feature>
<feature type="signal peptide" evidence="3">
    <location>
        <begin position="1"/>
        <end position="19"/>
    </location>
</feature>
<evidence type="ECO:0000313" key="4">
    <source>
        <dbReference type="EMBL" id="PAA58445.1"/>
    </source>
</evidence>